<evidence type="ECO:0000313" key="1">
    <source>
        <dbReference type="EMBL" id="KAA8544946.1"/>
    </source>
</evidence>
<accession>A0A5J5BQP6</accession>
<protein>
    <submittedName>
        <fullName evidence="1">Uncharacterized protein</fullName>
    </submittedName>
</protein>
<reference evidence="1 2" key="1">
    <citation type="submission" date="2019-09" db="EMBL/GenBank/DDBJ databases">
        <title>A chromosome-level genome assembly of the Chinese tupelo Nyssa sinensis.</title>
        <authorList>
            <person name="Yang X."/>
            <person name="Kang M."/>
            <person name="Yang Y."/>
            <person name="Xiong H."/>
            <person name="Wang M."/>
            <person name="Zhang Z."/>
            <person name="Wang Z."/>
            <person name="Wu H."/>
            <person name="Ma T."/>
            <person name="Liu J."/>
            <person name="Xi Z."/>
        </authorList>
    </citation>
    <scope>NUCLEOTIDE SEQUENCE [LARGE SCALE GENOMIC DNA]</scope>
    <source>
        <strain evidence="1">J267</strain>
        <tissue evidence="1">Leaf</tissue>
    </source>
</reference>
<dbReference type="EMBL" id="CM018033">
    <property type="protein sequence ID" value="KAA8544946.1"/>
    <property type="molecule type" value="Genomic_DNA"/>
</dbReference>
<dbReference type="AlphaFoldDB" id="A0A5J5BQP6"/>
<organism evidence="1 2">
    <name type="scientific">Nyssa sinensis</name>
    <dbReference type="NCBI Taxonomy" id="561372"/>
    <lineage>
        <taxon>Eukaryota</taxon>
        <taxon>Viridiplantae</taxon>
        <taxon>Streptophyta</taxon>
        <taxon>Embryophyta</taxon>
        <taxon>Tracheophyta</taxon>
        <taxon>Spermatophyta</taxon>
        <taxon>Magnoliopsida</taxon>
        <taxon>eudicotyledons</taxon>
        <taxon>Gunneridae</taxon>
        <taxon>Pentapetalae</taxon>
        <taxon>asterids</taxon>
        <taxon>Cornales</taxon>
        <taxon>Nyssaceae</taxon>
        <taxon>Nyssa</taxon>
    </lineage>
</organism>
<dbReference type="Proteomes" id="UP000325577">
    <property type="component" value="Linkage Group LG10"/>
</dbReference>
<gene>
    <name evidence="1" type="ORF">F0562_019659</name>
</gene>
<keyword evidence="2" id="KW-1185">Reference proteome</keyword>
<name>A0A5J5BQP6_9ASTE</name>
<proteinExistence type="predicted"/>
<sequence length="106" mass="11346">MSSALEVTAEPAAPTVVKEPFPAVTPEVSSAYRGKGKLSNVPSTVARAGSGDEAVKAAFEESCTLTTKCFKTVKPRRIARDLMMSDIRPLSGLLMKEILFVIALFD</sequence>
<evidence type="ECO:0000313" key="2">
    <source>
        <dbReference type="Proteomes" id="UP000325577"/>
    </source>
</evidence>